<dbReference type="InterPro" id="IPR001202">
    <property type="entry name" value="WW_dom"/>
</dbReference>
<dbReference type="InterPro" id="IPR051370">
    <property type="entry name" value="PPIase_Pin1"/>
</dbReference>
<evidence type="ECO:0000256" key="1">
    <source>
        <dbReference type="ARBA" id="ARBA00000971"/>
    </source>
</evidence>
<dbReference type="Pfam" id="PF00639">
    <property type="entry name" value="Rotamase"/>
    <property type="match status" value="1"/>
</dbReference>
<evidence type="ECO:0000256" key="3">
    <source>
        <dbReference type="ARBA" id="ARBA00023110"/>
    </source>
</evidence>
<dbReference type="Proteomes" id="UP000691718">
    <property type="component" value="Unassembled WGS sequence"/>
</dbReference>
<evidence type="ECO:0000256" key="4">
    <source>
        <dbReference type="ARBA" id="ARBA00023235"/>
    </source>
</evidence>
<evidence type="ECO:0000259" key="6">
    <source>
        <dbReference type="PROSITE" id="PS50020"/>
    </source>
</evidence>
<dbReference type="PANTHER" id="PTHR10657:SF4">
    <property type="entry name" value="PEPTIDYL-PROLYL CIS-TRANS ISOMERASE-RELATED"/>
    <property type="match status" value="1"/>
</dbReference>
<dbReference type="EC" id="5.2.1.8" evidence="2"/>
<dbReference type="PROSITE" id="PS01159">
    <property type="entry name" value="WW_DOMAIN_1"/>
    <property type="match status" value="1"/>
</dbReference>
<comment type="catalytic activity">
    <reaction evidence="1">
        <text>[protein]-peptidylproline (omega=180) = [protein]-peptidylproline (omega=0)</text>
        <dbReference type="Rhea" id="RHEA:16237"/>
        <dbReference type="Rhea" id="RHEA-COMP:10747"/>
        <dbReference type="Rhea" id="RHEA-COMP:10748"/>
        <dbReference type="ChEBI" id="CHEBI:83833"/>
        <dbReference type="ChEBI" id="CHEBI:83834"/>
        <dbReference type="EC" id="5.2.1.8"/>
    </reaction>
</comment>
<dbReference type="SMART" id="SM00456">
    <property type="entry name" value="WW"/>
    <property type="match status" value="1"/>
</dbReference>
<proteinExistence type="predicted"/>
<dbReference type="EMBL" id="CAJQZP010000295">
    <property type="protein sequence ID" value="CAG4954830.1"/>
    <property type="molecule type" value="Genomic_DNA"/>
</dbReference>
<dbReference type="OrthoDB" id="2530521at2759"/>
<keyword evidence="4 5" id="KW-0413">Isomerase</keyword>
<gene>
    <name evidence="8" type="ORF">PAPOLLO_LOCUS5159</name>
</gene>
<evidence type="ECO:0000259" key="7">
    <source>
        <dbReference type="PROSITE" id="PS50198"/>
    </source>
</evidence>
<accession>A0A8S3WED5</accession>
<keyword evidence="3 5" id="KW-0697">Rotamase</keyword>
<feature type="domain" description="PpiC" evidence="7">
    <location>
        <begin position="272"/>
        <end position="383"/>
    </location>
</feature>
<feature type="domain" description="WW" evidence="6">
    <location>
        <begin position="234"/>
        <end position="268"/>
    </location>
</feature>
<dbReference type="InterPro" id="IPR000297">
    <property type="entry name" value="PPIase_PpiC"/>
</dbReference>
<reference evidence="8" key="1">
    <citation type="submission" date="2021-04" db="EMBL/GenBank/DDBJ databases">
        <authorList>
            <person name="Tunstrom K."/>
        </authorList>
    </citation>
    <scope>NUCLEOTIDE SEQUENCE</scope>
</reference>
<dbReference type="Pfam" id="PF00397">
    <property type="entry name" value="WW"/>
    <property type="match status" value="1"/>
</dbReference>
<evidence type="ECO:0000256" key="2">
    <source>
        <dbReference type="ARBA" id="ARBA00013194"/>
    </source>
</evidence>
<dbReference type="GO" id="GO:0005634">
    <property type="term" value="C:nucleus"/>
    <property type="evidence" value="ECO:0007669"/>
    <property type="project" value="TreeGrafter"/>
</dbReference>
<keyword evidence="9" id="KW-1185">Reference proteome</keyword>
<evidence type="ECO:0000313" key="9">
    <source>
        <dbReference type="Proteomes" id="UP000691718"/>
    </source>
</evidence>
<dbReference type="AlphaFoldDB" id="A0A8S3WED5"/>
<organism evidence="8 9">
    <name type="scientific">Parnassius apollo</name>
    <name type="common">Apollo butterfly</name>
    <name type="synonym">Papilio apollo</name>
    <dbReference type="NCBI Taxonomy" id="110799"/>
    <lineage>
        <taxon>Eukaryota</taxon>
        <taxon>Metazoa</taxon>
        <taxon>Ecdysozoa</taxon>
        <taxon>Arthropoda</taxon>
        <taxon>Hexapoda</taxon>
        <taxon>Insecta</taxon>
        <taxon>Pterygota</taxon>
        <taxon>Neoptera</taxon>
        <taxon>Endopterygota</taxon>
        <taxon>Lepidoptera</taxon>
        <taxon>Glossata</taxon>
        <taxon>Ditrysia</taxon>
        <taxon>Papilionoidea</taxon>
        <taxon>Papilionidae</taxon>
        <taxon>Parnassiinae</taxon>
        <taxon>Parnassini</taxon>
        <taxon>Parnassius</taxon>
        <taxon>Parnassius</taxon>
    </lineage>
</organism>
<comment type="caution">
    <text evidence="8">The sequence shown here is derived from an EMBL/GenBank/DDBJ whole genome shotgun (WGS) entry which is preliminary data.</text>
</comment>
<dbReference type="GO" id="GO:0003755">
    <property type="term" value="F:peptidyl-prolyl cis-trans isomerase activity"/>
    <property type="evidence" value="ECO:0007669"/>
    <property type="project" value="UniProtKB-KW"/>
</dbReference>
<dbReference type="PROSITE" id="PS50020">
    <property type="entry name" value="WW_DOMAIN_2"/>
    <property type="match status" value="1"/>
</dbReference>
<name>A0A8S3WED5_PARAO</name>
<dbReference type="PANTHER" id="PTHR10657">
    <property type="entry name" value="PEPTIDYL-PROLYL CIS-TRANS ISOMERASE"/>
    <property type="match status" value="1"/>
</dbReference>
<dbReference type="PROSITE" id="PS50198">
    <property type="entry name" value="PPIC_PPIASE_2"/>
    <property type="match status" value="1"/>
</dbReference>
<evidence type="ECO:0000256" key="5">
    <source>
        <dbReference type="PROSITE-ProRule" id="PRU00278"/>
    </source>
</evidence>
<dbReference type="GO" id="GO:0005829">
    <property type="term" value="C:cytosol"/>
    <property type="evidence" value="ECO:0007669"/>
    <property type="project" value="TreeGrafter"/>
</dbReference>
<protein>
    <recommendedName>
        <fullName evidence="2">peptidylprolyl isomerase</fullName>
        <ecNumber evidence="2">5.2.1.8</ecNumber>
    </recommendedName>
</protein>
<evidence type="ECO:0000313" key="8">
    <source>
        <dbReference type="EMBL" id="CAG4954830.1"/>
    </source>
</evidence>
<dbReference type="CDD" id="cd00201">
    <property type="entry name" value="WW"/>
    <property type="match status" value="1"/>
</dbReference>
<dbReference type="FunFam" id="3.10.50.40:FF:000010">
    <property type="entry name" value="Peptidyl-prolyl cis-trans isomerase Pin1"/>
    <property type="match status" value="1"/>
</dbReference>
<sequence>MLHEADIAAVRRALEKAGAPFENSLLPLDSIDFGEKFNDLLAKKTVFADKAKEVKQRCSTFLVRLVRELVDRLPLNVSVVEKNEPFAPSRVCLSTGKPNIKYFPWQLGDPNIDREAVMNQWRILSTMRIEEIIGTAASPNDIVNFWIQVLKMKNAGGSLMFKELAEFSILCLSLPLSNAVVERIFRVMGTIKTKLRNRMQLPMLIAILRIRTHMNVRGVSVKLLTQRMSSQEDAPLPEGWEMRTSRSTGMTYFLNIYTKKSQWERPEAPADPGEVRCSHILVKHAESRRPSSWREETITRTKDEAMDLLKSYRKQIVTNESTFVDIATKYSDCSSAKRGGDLGMFGRGQMQQPFEEEAFKLKVGQLSKPVETESGYHIILRTM</sequence>